<dbReference type="Gene3D" id="1.10.101.10">
    <property type="entry name" value="PGBD-like superfamily/PGBD"/>
    <property type="match status" value="1"/>
</dbReference>
<reference evidence="2 3" key="1">
    <citation type="journal article" date="2014" name="Int. J. Syst. Evol. Microbiol.">
        <title>Complete genome sequence of Corynebacterium casei LMG S-19264T (=DSM 44701T), isolated from a smear-ripened cheese.</title>
        <authorList>
            <consortium name="US DOE Joint Genome Institute (JGI-PGF)"/>
            <person name="Walter F."/>
            <person name="Albersmeier A."/>
            <person name="Kalinowski J."/>
            <person name="Ruckert C."/>
        </authorList>
    </citation>
    <scope>NUCLEOTIDE SEQUENCE [LARGE SCALE GENOMIC DNA]</scope>
    <source>
        <strain evidence="2 3">KCTC 19473</strain>
    </source>
</reference>
<sequence length="52" mass="5477">MSDAIQAFQIDHGLGVDGLLGPEARERLSEDLNTGRYPTTAGHTGRGLPLTA</sequence>
<evidence type="ECO:0000256" key="1">
    <source>
        <dbReference type="SAM" id="MobiDB-lite"/>
    </source>
</evidence>
<feature type="region of interest" description="Disordered" evidence="1">
    <location>
        <begin position="15"/>
        <end position="52"/>
    </location>
</feature>
<organism evidence="2 3">
    <name type="scientific">Nocardiopsis kunsanensis</name>
    <dbReference type="NCBI Taxonomy" id="141693"/>
    <lineage>
        <taxon>Bacteria</taxon>
        <taxon>Bacillati</taxon>
        <taxon>Actinomycetota</taxon>
        <taxon>Actinomycetes</taxon>
        <taxon>Streptosporangiales</taxon>
        <taxon>Nocardiopsidaceae</taxon>
        <taxon>Nocardiopsis</taxon>
    </lineage>
</organism>
<dbReference type="AlphaFoldDB" id="A0A919CJS6"/>
<proteinExistence type="predicted"/>
<dbReference type="InterPro" id="IPR036365">
    <property type="entry name" value="PGBD-like_sf"/>
</dbReference>
<evidence type="ECO:0000313" key="2">
    <source>
        <dbReference type="EMBL" id="GHD31771.1"/>
    </source>
</evidence>
<dbReference type="InterPro" id="IPR036366">
    <property type="entry name" value="PGBDSf"/>
</dbReference>
<comment type="caution">
    <text evidence="2">The sequence shown here is derived from an EMBL/GenBank/DDBJ whole genome shotgun (WGS) entry which is preliminary data.</text>
</comment>
<gene>
    <name evidence="2" type="ORF">GCM10007147_34720</name>
</gene>
<evidence type="ECO:0008006" key="4">
    <source>
        <dbReference type="Google" id="ProtNLM"/>
    </source>
</evidence>
<evidence type="ECO:0000313" key="3">
    <source>
        <dbReference type="Proteomes" id="UP000654947"/>
    </source>
</evidence>
<keyword evidence="3" id="KW-1185">Reference proteome</keyword>
<dbReference type="SUPFAM" id="SSF47090">
    <property type="entry name" value="PGBD-like"/>
    <property type="match status" value="1"/>
</dbReference>
<dbReference type="Proteomes" id="UP000654947">
    <property type="component" value="Unassembled WGS sequence"/>
</dbReference>
<dbReference type="EMBL" id="BMXL01000022">
    <property type="protein sequence ID" value="GHD31771.1"/>
    <property type="molecule type" value="Genomic_DNA"/>
</dbReference>
<name>A0A919CJS6_9ACTN</name>
<accession>A0A919CJS6</accession>
<protein>
    <recommendedName>
        <fullName evidence="4">Peptidoglycan binding-like domain-containing protein</fullName>
    </recommendedName>
</protein>